<accession>S7RSU4</accession>
<proteinExistence type="predicted"/>
<gene>
    <name evidence="2" type="ORF">GLOTRDRAFT_109880</name>
</gene>
<dbReference type="AlphaFoldDB" id="S7RSU4"/>
<evidence type="ECO:0000256" key="1">
    <source>
        <dbReference type="SAM" id="MobiDB-lite"/>
    </source>
</evidence>
<dbReference type="Proteomes" id="UP000030669">
    <property type="component" value="Unassembled WGS sequence"/>
</dbReference>
<evidence type="ECO:0000313" key="3">
    <source>
        <dbReference type="Proteomes" id="UP000030669"/>
    </source>
</evidence>
<protein>
    <submittedName>
        <fullName evidence="2">Uncharacterized protein</fullName>
    </submittedName>
</protein>
<keyword evidence="3" id="KW-1185">Reference proteome</keyword>
<dbReference type="GeneID" id="19299111"/>
<dbReference type="RefSeq" id="XP_007863113.1">
    <property type="nucleotide sequence ID" value="XM_007864922.1"/>
</dbReference>
<dbReference type="EMBL" id="KB469298">
    <property type="protein sequence ID" value="EPQ57750.1"/>
    <property type="molecule type" value="Genomic_DNA"/>
</dbReference>
<reference evidence="2 3" key="1">
    <citation type="journal article" date="2012" name="Science">
        <title>The Paleozoic origin of enzymatic lignin decomposition reconstructed from 31 fungal genomes.</title>
        <authorList>
            <person name="Floudas D."/>
            <person name="Binder M."/>
            <person name="Riley R."/>
            <person name="Barry K."/>
            <person name="Blanchette R.A."/>
            <person name="Henrissat B."/>
            <person name="Martinez A.T."/>
            <person name="Otillar R."/>
            <person name="Spatafora J.W."/>
            <person name="Yadav J.S."/>
            <person name="Aerts A."/>
            <person name="Benoit I."/>
            <person name="Boyd A."/>
            <person name="Carlson A."/>
            <person name="Copeland A."/>
            <person name="Coutinho P.M."/>
            <person name="de Vries R.P."/>
            <person name="Ferreira P."/>
            <person name="Findley K."/>
            <person name="Foster B."/>
            <person name="Gaskell J."/>
            <person name="Glotzer D."/>
            <person name="Gorecki P."/>
            <person name="Heitman J."/>
            <person name="Hesse C."/>
            <person name="Hori C."/>
            <person name="Igarashi K."/>
            <person name="Jurgens J.A."/>
            <person name="Kallen N."/>
            <person name="Kersten P."/>
            <person name="Kohler A."/>
            <person name="Kuees U."/>
            <person name="Kumar T.K.A."/>
            <person name="Kuo A."/>
            <person name="LaButti K."/>
            <person name="Larrondo L.F."/>
            <person name="Lindquist E."/>
            <person name="Ling A."/>
            <person name="Lombard V."/>
            <person name="Lucas S."/>
            <person name="Lundell T."/>
            <person name="Martin R."/>
            <person name="McLaughlin D.J."/>
            <person name="Morgenstern I."/>
            <person name="Morin E."/>
            <person name="Murat C."/>
            <person name="Nagy L.G."/>
            <person name="Nolan M."/>
            <person name="Ohm R.A."/>
            <person name="Patyshakuliyeva A."/>
            <person name="Rokas A."/>
            <person name="Ruiz-Duenas F.J."/>
            <person name="Sabat G."/>
            <person name="Salamov A."/>
            <person name="Samejima M."/>
            <person name="Schmutz J."/>
            <person name="Slot J.C."/>
            <person name="St John F."/>
            <person name="Stenlid J."/>
            <person name="Sun H."/>
            <person name="Sun S."/>
            <person name="Syed K."/>
            <person name="Tsang A."/>
            <person name="Wiebenga A."/>
            <person name="Young D."/>
            <person name="Pisabarro A."/>
            <person name="Eastwood D.C."/>
            <person name="Martin F."/>
            <person name="Cullen D."/>
            <person name="Grigoriev I.V."/>
            <person name="Hibbett D.S."/>
        </authorList>
    </citation>
    <scope>NUCLEOTIDE SEQUENCE [LARGE SCALE GENOMIC DNA]</scope>
    <source>
        <strain evidence="2 3">ATCC 11539</strain>
    </source>
</reference>
<organism evidence="2 3">
    <name type="scientific">Gloeophyllum trabeum (strain ATCC 11539 / FP-39264 / Madison 617)</name>
    <name type="common">Brown rot fungus</name>
    <dbReference type="NCBI Taxonomy" id="670483"/>
    <lineage>
        <taxon>Eukaryota</taxon>
        <taxon>Fungi</taxon>
        <taxon>Dikarya</taxon>
        <taxon>Basidiomycota</taxon>
        <taxon>Agaricomycotina</taxon>
        <taxon>Agaricomycetes</taxon>
        <taxon>Gloeophyllales</taxon>
        <taxon>Gloeophyllaceae</taxon>
        <taxon>Gloeophyllum</taxon>
    </lineage>
</organism>
<dbReference type="KEGG" id="gtr:GLOTRDRAFT_109880"/>
<feature type="region of interest" description="Disordered" evidence="1">
    <location>
        <begin position="38"/>
        <end position="58"/>
    </location>
</feature>
<name>S7RSU4_GLOTA</name>
<dbReference type="HOGENOM" id="CLU_2979284_0_0_1"/>
<evidence type="ECO:0000313" key="2">
    <source>
        <dbReference type="EMBL" id="EPQ57750.1"/>
    </source>
</evidence>
<feature type="compositionally biased region" description="Polar residues" evidence="1">
    <location>
        <begin position="45"/>
        <end position="58"/>
    </location>
</feature>
<sequence length="58" mass="6806">MAMYVQDDMLEWLAIEETVRLRESSRFNRIRGSIRQKGARRRQLSLASRTSSMHSHVG</sequence>